<comment type="subcellular location">
    <subcellularLocation>
        <location evidence="1">Membrane</location>
        <topology evidence="1">Multi-pass membrane protein</topology>
    </subcellularLocation>
</comment>
<comment type="similarity">
    <text evidence="5">Belongs to the major facilitator superfamily. Phosphate:H(+) symporter (TC 2.A.1.9) family.</text>
</comment>
<comment type="caution">
    <text evidence="7">The sequence shown here is derived from an EMBL/GenBank/DDBJ whole genome shotgun (WGS) entry which is preliminary data.</text>
</comment>
<keyword evidence="3 6" id="KW-1133">Transmembrane helix</keyword>
<evidence type="ECO:0000256" key="3">
    <source>
        <dbReference type="ARBA" id="ARBA00022989"/>
    </source>
</evidence>
<sequence>MANPDHTNPDRPNFPSEHKATVLHLFTVAQPHMRAFHITWISYFCSFISIFAVAPLLPIIRDNLNLTATEIGNAGIARIASVSRCRLLQSCDGRVRLPTLFAALGSPPRPPPPRFSGGLLFLHYQLRRQLSSVGFSRHLRRHPGISSRPVLDWLNYIFEGQLGDYIAMLCAKKVRDERETLGVVRQCKFGSRLLCIVLGMSCRSLGLPLLQ</sequence>
<dbReference type="AlphaFoldDB" id="A0A4S4D5I4"/>
<dbReference type="Proteomes" id="UP000306102">
    <property type="component" value="Unassembled WGS sequence"/>
</dbReference>
<reference evidence="7 8" key="1">
    <citation type="journal article" date="2018" name="Proc. Natl. Acad. Sci. U.S.A.">
        <title>Draft genome sequence of Camellia sinensis var. sinensis provides insights into the evolution of the tea genome and tea quality.</title>
        <authorList>
            <person name="Wei C."/>
            <person name="Yang H."/>
            <person name="Wang S."/>
            <person name="Zhao J."/>
            <person name="Liu C."/>
            <person name="Gao L."/>
            <person name="Xia E."/>
            <person name="Lu Y."/>
            <person name="Tai Y."/>
            <person name="She G."/>
            <person name="Sun J."/>
            <person name="Cao H."/>
            <person name="Tong W."/>
            <person name="Gao Q."/>
            <person name="Li Y."/>
            <person name="Deng W."/>
            <person name="Jiang X."/>
            <person name="Wang W."/>
            <person name="Chen Q."/>
            <person name="Zhang S."/>
            <person name="Li H."/>
            <person name="Wu J."/>
            <person name="Wang P."/>
            <person name="Li P."/>
            <person name="Shi C."/>
            <person name="Zheng F."/>
            <person name="Jian J."/>
            <person name="Huang B."/>
            <person name="Shan D."/>
            <person name="Shi M."/>
            <person name="Fang C."/>
            <person name="Yue Y."/>
            <person name="Li F."/>
            <person name="Li D."/>
            <person name="Wei S."/>
            <person name="Han B."/>
            <person name="Jiang C."/>
            <person name="Yin Y."/>
            <person name="Xia T."/>
            <person name="Zhang Z."/>
            <person name="Bennetzen J.L."/>
            <person name="Zhao S."/>
            <person name="Wan X."/>
        </authorList>
    </citation>
    <scope>NUCLEOTIDE SEQUENCE [LARGE SCALE GENOMIC DNA]</scope>
    <source>
        <strain evidence="8">cv. Shuchazao</strain>
        <tissue evidence="7">Leaf</tissue>
    </source>
</reference>
<dbReference type="InterPro" id="IPR044772">
    <property type="entry name" value="NO3_transporter"/>
</dbReference>
<evidence type="ECO:0000313" key="7">
    <source>
        <dbReference type="EMBL" id="THF96535.1"/>
    </source>
</evidence>
<dbReference type="InterPro" id="IPR036259">
    <property type="entry name" value="MFS_trans_sf"/>
</dbReference>
<organism evidence="7 8">
    <name type="scientific">Camellia sinensis var. sinensis</name>
    <name type="common">China tea</name>
    <dbReference type="NCBI Taxonomy" id="542762"/>
    <lineage>
        <taxon>Eukaryota</taxon>
        <taxon>Viridiplantae</taxon>
        <taxon>Streptophyta</taxon>
        <taxon>Embryophyta</taxon>
        <taxon>Tracheophyta</taxon>
        <taxon>Spermatophyta</taxon>
        <taxon>Magnoliopsida</taxon>
        <taxon>eudicotyledons</taxon>
        <taxon>Gunneridae</taxon>
        <taxon>Pentapetalae</taxon>
        <taxon>asterids</taxon>
        <taxon>Ericales</taxon>
        <taxon>Theaceae</taxon>
        <taxon>Camellia</taxon>
    </lineage>
</organism>
<gene>
    <name evidence="7" type="ORF">TEA_027481</name>
</gene>
<feature type="transmembrane region" description="Helical" evidence="6">
    <location>
        <begin position="40"/>
        <end position="60"/>
    </location>
</feature>
<dbReference type="GO" id="GO:0015112">
    <property type="term" value="F:nitrate transmembrane transporter activity"/>
    <property type="evidence" value="ECO:0007669"/>
    <property type="project" value="InterPro"/>
</dbReference>
<evidence type="ECO:0000256" key="4">
    <source>
        <dbReference type="ARBA" id="ARBA00023136"/>
    </source>
</evidence>
<evidence type="ECO:0000256" key="2">
    <source>
        <dbReference type="ARBA" id="ARBA00022692"/>
    </source>
</evidence>
<dbReference type="EMBL" id="SDRB02012853">
    <property type="protein sequence ID" value="THF96535.1"/>
    <property type="molecule type" value="Genomic_DNA"/>
</dbReference>
<evidence type="ECO:0000256" key="5">
    <source>
        <dbReference type="ARBA" id="ARBA00044504"/>
    </source>
</evidence>
<keyword evidence="4 6" id="KW-0472">Membrane</keyword>
<dbReference type="GO" id="GO:0016020">
    <property type="term" value="C:membrane"/>
    <property type="evidence" value="ECO:0007669"/>
    <property type="project" value="UniProtKB-SubCell"/>
</dbReference>
<keyword evidence="8" id="KW-1185">Reference proteome</keyword>
<name>A0A4S4D5I4_CAMSN</name>
<dbReference type="PANTHER" id="PTHR23515">
    <property type="entry name" value="HIGH-AFFINITY NITRATE TRANSPORTER 2.3"/>
    <property type="match status" value="1"/>
</dbReference>
<dbReference type="STRING" id="542762.A0A4S4D5I4"/>
<keyword evidence="2 6" id="KW-0812">Transmembrane</keyword>
<accession>A0A4S4D5I4</accession>
<evidence type="ECO:0000256" key="6">
    <source>
        <dbReference type="SAM" id="Phobius"/>
    </source>
</evidence>
<evidence type="ECO:0000256" key="1">
    <source>
        <dbReference type="ARBA" id="ARBA00004141"/>
    </source>
</evidence>
<proteinExistence type="inferred from homology"/>
<evidence type="ECO:0000313" key="8">
    <source>
        <dbReference type="Proteomes" id="UP000306102"/>
    </source>
</evidence>
<dbReference type="SUPFAM" id="SSF103473">
    <property type="entry name" value="MFS general substrate transporter"/>
    <property type="match status" value="1"/>
</dbReference>
<protein>
    <submittedName>
        <fullName evidence="7">Uncharacterized protein</fullName>
    </submittedName>
</protein>